<organism evidence="1 2">
    <name type="scientific">Daphnia magna</name>
    <dbReference type="NCBI Taxonomy" id="35525"/>
    <lineage>
        <taxon>Eukaryota</taxon>
        <taxon>Metazoa</taxon>
        <taxon>Ecdysozoa</taxon>
        <taxon>Arthropoda</taxon>
        <taxon>Crustacea</taxon>
        <taxon>Branchiopoda</taxon>
        <taxon>Diplostraca</taxon>
        <taxon>Cladocera</taxon>
        <taxon>Anomopoda</taxon>
        <taxon>Daphniidae</taxon>
        <taxon>Daphnia</taxon>
    </lineage>
</organism>
<evidence type="ECO:0000313" key="2">
    <source>
        <dbReference type="Proteomes" id="UP001234178"/>
    </source>
</evidence>
<protein>
    <submittedName>
        <fullName evidence="1">Uncharacterized protein</fullName>
    </submittedName>
</protein>
<reference evidence="1 2" key="1">
    <citation type="journal article" date="2023" name="Nucleic Acids Res.">
        <title>The hologenome of Daphnia magna reveals possible DNA methylation and microbiome-mediated evolution of the host genome.</title>
        <authorList>
            <person name="Chaturvedi A."/>
            <person name="Li X."/>
            <person name="Dhandapani V."/>
            <person name="Marshall H."/>
            <person name="Kissane S."/>
            <person name="Cuenca-Cambronero M."/>
            <person name="Asole G."/>
            <person name="Calvet F."/>
            <person name="Ruiz-Romero M."/>
            <person name="Marangio P."/>
            <person name="Guigo R."/>
            <person name="Rago D."/>
            <person name="Mirbahai L."/>
            <person name="Eastwood N."/>
            <person name="Colbourne J.K."/>
            <person name="Zhou J."/>
            <person name="Mallon E."/>
            <person name="Orsini L."/>
        </authorList>
    </citation>
    <scope>NUCLEOTIDE SEQUENCE [LARGE SCALE GENOMIC DNA]</scope>
    <source>
        <strain evidence="1">LRV0_1</strain>
    </source>
</reference>
<proteinExistence type="predicted"/>
<name>A0ABR0AU21_9CRUS</name>
<comment type="caution">
    <text evidence="1">The sequence shown here is derived from an EMBL/GenBank/DDBJ whole genome shotgun (WGS) entry which is preliminary data.</text>
</comment>
<dbReference type="Proteomes" id="UP001234178">
    <property type="component" value="Unassembled WGS sequence"/>
</dbReference>
<gene>
    <name evidence="1" type="ORF">OUZ56_021623</name>
</gene>
<evidence type="ECO:0000313" key="1">
    <source>
        <dbReference type="EMBL" id="KAK4028618.1"/>
    </source>
</evidence>
<keyword evidence="2" id="KW-1185">Reference proteome</keyword>
<accession>A0ABR0AU21</accession>
<dbReference type="EMBL" id="JAOYFB010000039">
    <property type="protein sequence ID" value="KAK4028618.1"/>
    <property type="molecule type" value="Genomic_DNA"/>
</dbReference>
<sequence length="136" mass="15452">MIDGKEIQFEETWNLLKQNLVVVLANLKYVRVPKNLVGIRVLAEINEEVISELECCVRDLGTVALFRQILHREKVILFGLVFVLSSPNFKFPVWGKIVLRVLSLLEPLLHTPPIVLRSSSDSFIMRNSRAAANSNI</sequence>